<protein>
    <submittedName>
        <fullName evidence="1">Uncharacterized protein DUF2442</fullName>
    </submittedName>
</protein>
<name>A0A2T5ANR9_MYCDI</name>
<dbReference type="EMBL" id="PZZZ01000012">
    <property type="protein sequence ID" value="PTM88373.1"/>
    <property type="molecule type" value="Genomic_DNA"/>
</dbReference>
<sequence length="151" mass="15857">MRESTSAASGSDFTEISEAEFEAATAAGEKTLEGPIAAGARYDAGRKSLIVDMPDGTFIGLPVRKLEGLQGATDEQLENVVIEARGLGLHWPELDADLYVPALIEGVFGSRRWMAAQMGAAGGKAKSISKIAAARLNGRRGGRPKKNKDAA</sequence>
<dbReference type="RefSeq" id="WP_108004796.1">
    <property type="nucleotide sequence ID" value="NZ_JBHEEX010000026.1"/>
</dbReference>
<keyword evidence="2" id="KW-1185">Reference proteome</keyword>
<organism evidence="1 2">
    <name type="scientific">Mycoplana dimorpha</name>
    <dbReference type="NCBI Taxonomy" id="28320"/>
    <lineage>
        <taxon>Bacteria</taxon>
        <taxon>Pseudomonadati</taxon>
        <taxon>Pseudomonadota</taxon>
        <taxon>Alphaproteobacteria</taxon>
        <taxon>Hyphomicrobiales</taxon>
        <taxon>Rhizobiaceae</taxon>
        <taxon>Mycoplana</taxon>
    </lineage>
</organism>
<reference evidence="1 2" key="1">
    <citation type="submission" date="2018-04" db="EMBL/GenBank/DDBJ databases">
        <title>Genomic Encyclopedia of Type Strains, Phase IV (KMG-IV): sequencing the most valuable type-strain genomes for metagenomic binning, comparative biology and taxonomic classification.</title>
        <authorList>
            <person name="Goeker M."/>
        </authorList>
    </citation>
    <scope>NUCLEOTIDE SEQUENCE [LARGE SCALE GENOMIC DNA]</scope>
    <source>
        <strain evidence="1 2">DSM 7138</strain>
    </source>
</reference>
<evidence type="ECO:0000313" key="2">
    <source>
        <dbReference type="Proteomes" id="UP000241247"/>
    </source>
</evidence>
<evidence type="ECO:0000313" key="1">
    <source>
        <dbReference type="EMBL" id="PTM88373.1"/>
    </source>
</evidence>
<dbReference type="Gene3D" id="3.30.2020.40">
    <property type="entry name" value="Uncharacterised protein PF10387, DUF2442"/>
    <property type="match status" value="1"/>
</dbReference>
<accession>A0A2T5ANR9</accession>
<dbReference type="AlphaFoldDB" id="A0A2T5ANR9"/>
<proteinExistence type="predicted"/>
<dbReference type="OrthoDB" id="337884at2"/>
<gene>
    <name evidence="1" type="ORF">C7449_1125</name>
</gene>
<comment type="caution">
    <text evidence="1">The sequence shown here is derived from an EMBL/GenBank/DDBJ whole genome shotgun (WGS) entry which is preliminary data.</text>
</comment>
<dbReference type="Pfam" id="PF10387">
    <property type="entry name" value="DUF2442"/>
    <property type="match status" value="1"/>
</dbReference>
<dbReference type="Proteomes" id="UP000241247">
    <property type="component" value="Unassembled WGS sequence"/>
</dbReference>
<dbReference type="InterPro" id="IPR018841">
    <property type="entry name" value="DUF2442"/>
</dbReference>